<dbReference type="PANTHER" id="PTHR32387">
    <property type="entry name" value="WU:FJ29H11"/>
    <property type="match status" value="1"/>
</dbReference>
<name>A0A163H3Y2_DIDRA</name>
<gene>
    <name evidence="3" type="ORF">ST47_g3711</name>
</gene>
<dbReference type="NCBIfam" id="NF047352">
    <property type="entry name" value="P_loop_sacsin"/>
    <property type="match status" value="1"/>
</dbReference>
<proteinExistence type="predicted"/>
<dbReference type="PANTHER" id="PTHR32387:SF0">
    <property type="entry name" value="PROTEIN NO VEIN"/>
    <property type="match status" value="1"/>
</dbReference>
<dbReference type="InterPro" id="IPR010730">
    <property type="entry name" value="HET"/>
</dbReference>
<dbReference type="Gene3D" id="3.30.565.10">
    <property type="entry name" value="Histidine kinase-like ATPase, C-terminal domain"/>
    <property type="match status" value="1"/>
</dbReference>
<evidence type="ECO:0000313" key="3">
    <source>
        <dbReference type="EMBL" id="KZM25143.1"/>
    </source>
</evidence>
<protein>
    <recommendedName>
        <fullName evidence="2">Heterokaryon incompatibility domain-containing protein</fullName>
    </recommendedName>
</protein>
<evidence type="ECO:0000256" key="1">
    <source>
        <dbReference type="SAM" id="MobiDB-lite"/>
    </source>
</evidence>
<accession>A0A163H3Y2</accession>
<feature type="region of interest" description="Disordered" evidence="1">
    <location>
        <begin position="1407"/>
        <end position="1436"/>
    </location>
</feature>
<comment type="caution">
    <text evidence="3">The sequence shown here is derived from an EMBL/GenBank/DDBJ whole genome shotgun (WGS) entry which is preliminary data.</text>
</comment>
<keyword evidence="4" id="KW-1185">Reference proteome</keyword>
<evidence type="ECO:0000259" key="2">
    <source>
        <dbReference type="Pfam" id="PF06985"/>
    </source>
</evidence>
<reference evidence="3 4" key="1">
    <citation type="journal article" date="2016" name="Sci. Rep.">
        <title>Draft genome sequencing and secretome analysis of fungal phytopathogen Ascochyta rabiei provides insight into the necrotrophic effector repertoire.</title>
        <authorList>
            <person name="Verma S."/>
            <person name="Gazara R.K."/>
            <person name="Nizam S."/>
            <person name="Parween S."/>
            <person name="Chattopadhyay D."/>
            <person name="Verma P.K."/>
        </authorList>
    </citation>
    <scope>NUCLEOTIDE SEQUENCE [LARGE SCALE GENOMIC DNA]</scope>
    <source>
        <strain evidence="3 4">ArDII</strain>
    </source>
</reference>
<dbReference type="Pfam" id="PF26639">
    <property type="entry name" value="Het-6_barrel"/>
    <property type="match status" value="1"/>
</dbReference>
<sequence>MHEDPDQAGARRRARRLVNNIAQEHTLNGTIFGTPLELLVNNCLEILSKQLYEKNTHFLLELIQNADDNTYACATPILSFTYKPGCLRIDCNEVGFDASNVTAICGISQSTKSNKTSDGEFIGEKGIGFKSVFKAADTVQIVSNEFTFKFDRTKPLGVITPLWEECPEQTDSQGTSIILQLATAYNEQTLIKELREFDTNLLVFLRRVEKINIEVECADSDAWKKQIRKTQYEQDYDRIVLLQTGADSLRFLTRTHVVTSVPQEAKRKNWTETKITIAFPLPSEEGKPALKPHHVYAFLPIRSYGFRFLIQADFILTASREDIESTLPWNVSIRDALSEAFVSSMLHFNQGALKYVWPFYLPSLSTAISGFFEPAIKMILSRVEESPLIESCVGNMVRPSTLAHVPAEFCTDGRPYTLCTSTEDRYLSFRYASWVVEAMECVGVSQMTPFQFLGDLATLLATDAESFRKRGSEWQAQLAITLLKLSTDAELMPLIRSLTIIPLNDGTWITACDNNIFFSQSDTLLAIPDGLRVLIVDCDAEADPNRRSLFASLGVKEWSASEICRLILDLHASADFQQQRLNTKQLVSHATFLYQAKWQPPKGANLWFATTKTESFCGREVYVSGRSNADSAVARVFATLEKHFPVMHTDYLTALPGEPEYIDWLIQNLGLSKIPRLVTPVVEPKPQPIETPFMTLTDNLSHNQVDSLASDTQACDIDITPPNAKHGSIAQTLEHSLIAVHTRRASVKAWPLLAGRSPGSSNNKPVLRERCIPRPREPTMRPISEATVQGDSSKPFPPFDNTAIQEIPQSAIRWPAAVRFQLATGVCDQCQMREGIWKCDDRHYHLRYHYFHRWLDWVRRKVTKKSGYREVATEQSNDLAAEPPSAIAALSMNKDVKVPEQLAEPSHEPKKLLFSLSEEFICMLRDCESMDVLQLFRDNWHYYSQWIEGAHLEWQSGEYVVASTHLKYQVGASLVRTSRGSLPLHDTVLAKLDVQLDQSRFVPALYIQQPEDTEWHILTYFGVGVKSDVHYYLRCMTTLSRDEAPDIDVVSYIYEQIQSRYTGNEELIRAAFYSKEIIFLPVVTQVSNSQVCWANMGTCISQGIDVTSVYTNCSYLFRCLYSPSGDPVAGLVHAITMISSFSSLEDIARLFRELSRLLKGVNSSKLSLLLKPLQNKAIIPVVDGFQKTGYDRLVSVYDTAWFIADHANLVASFTGVVPLLAFLTQDLPAIEDLLRALRLEGRKISKSSRSQTRVAGQTRLDARYAENFRLKIPFIKALVPRNHPFEVTLRHQIAQLRVRIAASVLHTFTIVLPNKEVTGKPVSGNVCITLTDSSMILVMTDQTAKAAYPSHELVSKLAQTCGIEEQNHITLLLVALANSSLKSINAAYLQQGIEVEGLLLDDSEDEFDAEERPNYPLGVDGAHMPSLSTEDTEHGSGGGLALPEGFKFGAQRSERDIQDQDLDRRIPMIPRIKGAGNTYLKIRLSELERKEDEFVENDHVQFLGENMVARLLSVHLGSSFDPVRDWTSDLRERAGFTYVPEDASIAPFTLTQAETIRAMTEFAVQYGVSWRDGWQKRLRTSSPIYHVDVLISGDSTGKFVMEAKWLERAMRLRLPSCQTDEIFHVNVLMHVTQAYSEADFSISMIVDPWHLIYSGKLKFTKNWLMQGLLSGEKGDPGDDAFQREGVDAPLTPEVVAVSDRDKQLVLYTNIEQKSSPSAVGVNDDSKTQALGTLYLPWTQAEAAGMLRSRDQTLHVNGRRKLYSYKPLLHGYIRLLYLLPGNREGCLQAVLNHIACNYAGTYQALSYVWGGDVRDRELLTPDGVIPITTSLYKALLALRQTDQGIMIWVDAVCINQTDTKEKAQQIRLMPEIYQACECAYAFLSEGSPATDQALEMLMQLRARTAQEKQQQSSKNIADGNDSPRMMSMWGGDRLPPLNSPIWESVETLFTLPYFRRAWIIQEVVAAPNVKFACGEWLIDWKDLCAAQEILDREVHMAEYEERLSNVRASWEPFKKLAVQREWELRQHRWILLTLLEHFRHADSTLRRDRLFSLVGLASDGNEVEFEPDYDSNFHDIVLRFAQAFVRQGRGIQLLYRAGISCDEHGDKHPSWIPDWTLQRPIGLHDSTNTDLIFSACGLQPQHVTLGPGPEELSIDGYDMDIILTITAASNTEREWSTYFAEVDAMIDESVLSDAMDPKKALKWKVPIAAAPFASAASYSAFRKHLTNPNHVPTSGRYGLELDVHQTYAECLRGTLSGWKFVITKRGFAGVVPPLSQVGDNVAIMKGGCVPFVLRESGEKWRLVGECYVHGIMKGEGLWLPGVTERTFCVY</sequence>
<dbReference type="EMBL" id="JYNV01000136">
    <property type="protein sequence ID" value="KZM25143.1"/>
    <property type="molecule type" value="Genomic_DNA"/>
</dbReference>
<dbReference type="Pfam" id="PF06985">
    <property type="entry name" value="HET"/>
    <property type="match status" value="1"/>
</dbReference>
<evidence type="ECO:0000313" key="4">
    <source>
        <dbReference type="Proteomes" id="UP000076837"/>
    </source>
</evidence>
<dbReference type="Proteomes" id="UP000076837">
    <property type="component" value="Unassembled WGS sequence"/>
</dbReference>
<organism evidence="3 4">
    <name type="scientific">Didymella rabiei</name>
    <name type="common">Chickpea ascochyta blight fungus</name>
    <name type="synonym">Mycosphaerella rabiei</name>
    <dbReference type="NCBI Taxonomy" id="5454"/>
    <lineage>
        <taxon>Eukaryota</taxon>
        <taxon>Fungi</taxon>
        <taxon>Dikarya</taxon>
        <taxon>Ascomycota</taxon>
        <taxon>Pezizomycotina</taxon>
        <taxon>Dothideomycetes</taxon>
        <taxon>Pleosporomycetidae</taxon>
        <taxon>Pleosporales</taxon>
        <taxon>Pleosporineae</taxon>
        <taxon>Didymellaceae</taxon>
        <taxon>Ascochyta</taxon>
    </lineage>
</organism>
<dbReference type="STRING" id="5454.A0A163H3Y2"/>
<dbReference type="InterPro" id="IPR052957">
    <property type="entry name" value="Auxin_embryo_med"/>
</dbReference>
<feature type="domain" description="Heterokaryon incompatibility" evidence="2">
    <location>
        <begin position="1801"/>
        <end position="1961"/>
    </location>
</feature>
<dbReference type="InterPro" id="IPR036890">
    <property type="entry name" value="HATPase_C_sf"/>
</dbReference>
<dbReference type="SUPFAM" id="SSF55874">
    <property type="entry name" value="ATPase domain of HSP90 chaperone/DNA topoisomerase II/histidine kinase"/>
    <property type="match status" value="1"/>
</dbReference>